<sequence length="271" mass="31741">MIPELWVKGNCFTQRVAQNTFQKCRHLLKWKNNESILEFGAADGNTSVTSVLPELPKDYKEYVLTDVSPDMVEYMKKNLNIPRSKIMQHDIGTIKLQDELKNKFDHIISIFVMHMLPNPRQGFININKMLKPGGQAVVSFVERLPIDDAFHNLFQYSKWSRYGHMLSPHYYSDNVEESYKKDIDAAGFKSYTLDFEKDYQVFFEDDNVLRTVLTAGNTVLPRIPEELRDEYLIDYHKEVENSGRILYTEREGQKISYVKINIFVSVMTKFE</sequence>
<dbReference type="RefSeq" id="XP_028130372.1">
    <property type="nucleotide sequence ID" value="XM_028274571.1"/>
</dbReference>
<dbReference type="Pfam" id="PF08242">
    <property type="entry name" value="Methyltransf_12"/>
    <property type="match status" value="1"/>
</dbReference>
<evidence type="ECO:0000313" key="3">
    <source>
        <dbReference type="Proteomes" id="UP001652700"/>
    </source>
</evidence>
<organism evidence="4">
    <name type="scientific">Diabrotica virgifera virgifera</name>
    <name type="common">western corn rootworm</name>
    <dbReference type="NCBI Taxonomy" id="50390"/>
    <lineage>
        <taxon>Eukaryota</taxon>
        <taxon>Metazoa</taxon>
        <taxon>Ecdysozoa</taxon>
        <taxon>Arthropoda</taxon>
        <taxon>Hexapoda</taxon>
        <taxon>Insecta</taxon>
        <taxon>Pterygota</taxon>
        <taxon>Neoptera</taxon>
        <taxon>Endopterygota</taxon>
        <taxon>Coleoptera</taxon>
        <taxon>Polyphaga</taxon>
        <taxon>Cucujiformia</taxon>
        <taxon>Chrysomeloidea</taxon>
        <taxon>Chrysomelidae</taxon>
        <taxon>Galerucinae</taxon>
        <taxon>Diabroticina</taxon>
        <taxon>Diabroticites</taxon>
        <taxon>Diabrotica</taxon>
    </lineage>
</organism>
<dbReference type="InterPro" id="IPR029063">
    <property type="entry name" value="SAM-dependent_MTases_sf"/>
</dbReference>
<evidence type="ECO:0000313" key="4">
    <source>
        <dbReference type="RefSeq" id="XP_028130372.1"/>
    </source>
</evidence>
<reference evidence="2" key="2">
    <citation type="submission" date="2025-05" db="UniProtKB">
        <authorList>
            <consortium name="EnsemblMetazoa"/>
        </authorList>
    </citation>
    <scope>IDENTIFICATION</scope>
</reference>
<dbReference type="EnsemblMetazoa" id="XM_028274571.2">
    <property type="protein sequence ID" value="XP_028130372.1"/>
    <property type="gene ID" value="LOC114326260"/>
</dbReference>
<dbReference type="InterPro" id="IPR013217">
    <property type="entry name" value="Methyltransf_12"/>
</dbReference>
<dbReference type="Proteomes" id="UP001652700">
    <property type="component" value="Unplaced"/>
</dbReference>
<dbReference type="SUPFAM" id="SSF53335">
    <property type="entry name" value="S-adenosyl-L-methionine-dependent methyltransferases"/>
    <property type="match status" value="1"/>
</dbReference>
<reference evidence="4" key="1">
    <citation type="submission" date="2025-04" db="UniProtKB">
        <authorList>
            <consortium name="RefSeq"/>
        </authorList>
    </citation>
    <scope>IDENTIFICATION</scope>
    <source>
        <tissue evidence="4">Whole insect</tissue>
    </source>
</reference>
<dbReference type="Gene3D" id="3.40.50.150">
    <property type="entry name" value="Vaccinia Virus protein VP39"/>
    <property type="match status" value="1"/>
</dbReference>
<evidence type="ECO:0000313" key="2">
    <source>
        <dbReference type="EnsemblMetazoa" id="XP_028130372.1"/>
    </source>
</evidence>
<dbReference type="InParanoid" id="A0A6P7F6B1"/>
<dbReference type="PANTHER" id="PTHR43861">
    <property type="entry name" value="TRANS-ACONITATE 2-METHYLTRANSFERASE-RELATED"/>
    <property type="match status" value="1"/>
</dbReference>
<feature type="domain" description="Methyltransferase type 12" evidence="1">
    <location>
        <begin position="37"/>
        <end position="135"/>
    </location>
</feature>
<gene>
    <name evidence="4" type="primary">LOC114326260</name>
</gene>
<accession>A0A6P7F6B1</accession>
<keyword evidence="3" id="KW-1185">Reference proteome</keyword>
<dbReference type="CDD" id="cd02440">
    <property type="entry name" value="AdoMet_MTases"/>
    <property type="match status" value="1"/>
</dbReference>
<protein>
    <submittedName>
        <fullName evidence="4">Juvenile hormone acid O-methyltransferase-like isoform X1</fullName>
    </submittedName>
</protein>
<dbReference type="AlphaFoldDB" id="A0A6P7F6B1"/>
<name>A0A6P7F6B1_DIAVI</name>
<evidence type="ECO:0000259" key="1">
    <source>
        <dbReference type="Pfam" id="PF08242"/>
    </source>
</evidence>
<dbReference type="GeneID" id="114326260"/>
<dbReference type="KEGG" id="dvv:114326260"/>
<dbReference type="PANTHER" id="PTHR43861:SF1">
    <property type="entry name" value="TRANS-ACONITATE 2-METHYLTRANSFERASE"/>
    <property type="match status" value="1"/>
</dbReference>
<dbReference type="OrthoDB" id="6757020at2759"/>
<proteinExistence type="predicted"/>